<sequence length="2327" mass="230994">MKFSHSRWFASEGALIVTVLSFTSPVSGQIVPDQTLPTNSQVNAPGCTNCVIEGGTLRGNNLFHSFQQFSIPTGGSAFFNNPAAIENILTRVTGSSISNIDGLLKANGTANFFLLNPNGVVFGPNARLELGGSFFASTANSFKFSDGSEFSATNPQAPPLLSVNITPGLQYGKPVGDVQNQGNLQVKAGSNLTLFGSTVLNQGGLVAPGGRVEVLGDRVALLDTARVDVSSPFGGGTVLIGGDYQGKGVVPNAQQTFVSPGVAIAADATQQGKGGTIIVWADQTTRFYGSASAKGSGIGGDGGLVEVSGKQNLAFQGQVDTSAVFGKTGTLLLDPTNITITNAAPAAPPPAAGDSFWLAGEDVGDQVISPAAISTLLTSNFLYLEAENAITIASDVALNSPNNFILRAGNSITNTNNATITQTGSGGIFLQTAGSLLSGGSFNPAGVITFTGGGITSNSAGGQGGLISISTGTLTLQGGARLSVDSGGTGNPGSIEVFAANAVNLIGPGSGIFANVQNANTTPIAITEIGEAGQTLGDAQNAAGQTITTISGNVSNTNDVDVFQITLSGNQTFSATTVGGTAFDTQLFLFDSSGRGIYADDQSGGANQATLPSNNPLTPTTAGTYYLAISAWDNDPQSVAGRIFGAGDFLVGATGEGASAPLNSWNNSGLGSNGNYTITLTGTGATATAQAGNILVQTPYLQVANGARISSSTLGSATGGNVSIQADRVDLIGAQSGILAETQAAGTAGNLTFNPFNTPNLAVNFASGARISAETSNTGQGGNIAIATPQGGSVTLSGQGNLSVDTTGEGNGGLLSISTAQLRVQAGTQITANTRGAGDAGMIDITAQNVILTGANTRISADTTDTFLNGNLAENGDAGQLLGNAQSFTGQVVTSISGVTDGTNDVDLYQITLDGSQPFSASTVGIVDTQLFLFNSTGQGIYADDQSGANNQAALPANNLAPGNYYLAVSAWNNDPQSAGGNIFAPGDLVVEPTGPGGASPLTGWNNSGLGSSGSYTINLTGVGDPQGNTVIPGGNGGTINLRTDTLAIADGAKISSNTTGSGLGGSVNIEANTVNLTGSDSQILAQTSSTGDAGFLTLQAQRGSTNLNVTLGSGTEISASTSGAGAGGGLLITAPNEVTLQGPGSISADTSSSGIGGFLSIDTSILNIANGTKISAATSGAGLGGDLEIIAPEAVSISGQAILSVETTNAGEGGDLLIATGNFLLQQGSRISADTRGSGDAGFLTIDATGSAVVKGNSQISGSVGKGAAGNGNLIQLTAQNLELSDGGQVRAETEGSGNAGTIDVIVDNAISIIGTNSGFFATTQDYTIDPSGVPVAEIGDAGQLADGTAQNTTNLGAGQFVTQITGNLSDGNDVDVYQIALTGNQAFSAITSSSTGLDSQLFLFNANGTGVYGDDQSGGGGNQAALPAGNPLTPTAAGTYYLAISGWNVDPSSAGGAIFEPGDYLVGPNGPGGGTQPLSRWEGPVNTSGGSYTIDLTGILGAPAPQRGGEGGGIQIQAKSVTVNQGSISATTSGQGNAGDVTLNVNALTLTGSNDSGARVLTSSTGSGNAGDITVKATQAVTLDNLSGLRAQATGTGNAGDISITTPLLTLDNSDITVSSVGVRAAGKLDIQAGQVELNNQSKLTATTVGGIGQGINLTGLNSLNVNNSLISASTVNGQAGGVVVEATGGSVTLSGLLSDGSPGGIAIAATGSGDAGELTITTSQLTFEDGAGVSANNQSSLVSSQINLNSLDTFIIRNTRLTASTQDGEAGNFQVNAKNSVFISGTAPNGQPAGIFVEATGAGEAGSLAINTSQLTVQQGGQVSVSNTGTGIGGDLTIDANAITLNNGKLTAQTISGTGGDITLGSAQKPLQTLQLSNGSQVSASTATGTQGGSVSVFAANFVSLSGNSAIAAAATAGGNAGDLFIQAPQLNLNNSRASVSSTGNGQAGEIDVKAQSINLENGSRLAATTENGLGGNITFDGLVNLQLDNGTITASTESGKAGNVTIAAANEVRLENGSAISVAATEGGTAGTLGIITQRFRVEDSQVSVSSRTGIAGDLNVEAGTVYLYQGQLTALNGQGSGGNINLDVDGLAIQLRAESLISAEAFGTANGSNISVLVPNGYLIAFPFENSDITADAQAGSGGTVRVDALALFGIEFRPARTPLSDITANSQTGADGSVEVNTLGIDPTRGLVPLATDLSDPTNQVSQACSAQRQTDNRFVVTGRGGLPASPEDGLTGLQPQVELLAPLQGGTNQTASPQSNQKPQAETQIVEAQGWVRNADGSIALIAQSANTSQGQWQPNAECQIPIGDQGLDQQNHAGR</sequence>
<dbReference type="InterPro" id="IPR011050">
    <property type="entry name" value="Pectin_lyase_fold/virulence"/>
</dbReference>
<dbReference type="NCBIfam" id="TIGR01901">
    <property type="entry name" value="adhes_NPXG"/>
    <property type="match status" value="1"/>
</dbReference>
<organism evidence="3">
    <name type="scientific">Oscillatoriales cyanobacterium SpSt-418</name>
    <dbReference type="NCBI Taxonomy" id="2282169"/>
    <lineage>
        <taxon>Bacteria</taxon>
        <taxon>Bacillati</taxon>
        <taxon>Cyanobacteriota</taxon>
        <taxon>Cyanophyceae</taxon>
        <taxon>Oscillatoriophycideae</taxon>
        <taxon>Oscillatoriales</taxon>
    </lineage>
</organism>
<dbReference type="SUPFAM" id="SSF51126">
    <property type="entry name" value="Pectin lyase-like"/>
    <property type="match status" value="3"/>
</dbReference>
<dbReference type="SMART" id="SM00912">
    <property type="entry name" value="Haemagg_act"/>
    <property type="match status" value="1"/>
</dbReference>
<accession>A0A7C3KAQ5</accession>
<feature type="region of interest" description="Disordered" evidence="1">
    <location>
        <begin position="2297"/>
        <end position="2327"/>
    </location>
</feature>
<dbReference type="NCBIfam" id="NF038127">
    <property type="entry name" value="FDP_fam"/>
    <property type="match status" value="3"/>
</dbReference>
<dbReference type="InterPro" id="IPR008638">
    <property type="entry name" value="FhaB/CdiA-like_TPS"/>
</dbReference>
<feature type="domain" description="Filamentous haemagglutinin FhaB/tRNA nuclease CdiA-like TPS" evidence="2">
    <location>
        <begin position="33"/>
        <end position="145"/>
    </location>
</feature>
<protein>
    <submittedName>
        <fullName evidence="3">Filamentous hemagglutinin N-terminal domain-containing protein</fullName>
    </submittedName>
</protein>
<dbReference type="EMBL" id="DSRU01000017">
    <property type="protein sequence ID" value="HFM96324.1"/>
    <property type="molecule type" value="Genomic_DNA"/>
</dbReference>
<dbReference type="Gene3D" id="2.160.20.10">
    <property type="entry name" value="Single-stranded right-handed beta-helix, Pectin lyase-like"/>
    <property type="match status" value="4"/>
</dbReference>
<evidence type="ECO:0000256" key="1">
    <source>
        <dbReference type="SAM" id="MobiDB-lite"/>
    </source>
</evidence>
<gene>
    <name evidence="3" type="ORF">ENR64_00885</name>
</gene>
<dbReference type="InterPro" id="IPR007280">
    <property type="entry name" value="Peptidase_C_arc/bac"/>
</dbReference>
<evidence type="ECO:0000313" key="3">
    <source>
        <dbReference type="EMBL" id="HFM96324.1"/>
    </source>
</evidence>
<proteinExistence type="predicted"/>
<dbReference type="Pfam" id="PF05860">
    <property type="entry name" value="TPS"/>
    <property type="match status" value="1"/>
</dbReference>
<name>A0A7C3KAQ5_9CYAN</name>
<reference evidence="3" key="1">
    <citation type="journal article" date="2020" name="mSystems">
        <title>Genome- and Community-Level Interaction Insights into Carbon Utilization and Element Cycling Functions of Hydrothermarchaeota in Hydrothermal Sediment.</title>
        <authorList>
            <person name="Zhou Z."/>
            <person name="Liu Y."/>
            <person name="Xu W."/>
            <person name="Pan J."/>
            <person name="Luo Z.H."/>
            <person name="Li M."/>
        </authorList>
    </citation>
    <scope>NUCLEOTIDE SEQUENCE [LARGE SCALE GENOMIC DNA]</scope>
    <source>
        <strain evidence="3">SpSt-418</strain>
    </source>
</reference>
<comment type="caution">
    <text evidence="3">The sequence shown here is derived from an EMBL/GenBank/DDBJ whole genome shotgun (WGS) entry which is preliminary data.</text>
</comment>
<feature type="compositionally biased region" description="Polar residues" evidence="1">
    <location>
        <begin position="2297"/>
        <end position="2308"/>
    </location>
</feature>
<dbReference type="InterPro" id="IPR012334">
    <property type="entry name" value="Pectin_lyas_fold"/>
</dbReference>
<dbReference type="Pfam" id="PF04151">
    <property type="entry name" value="PPC"/>
    <property type="match status" value="2"/>
</dbReference>
<evidence type="ECO:0000259" key="2">
    <source>
        <dbReference type="SMART" id="SM00912"/>
    </source>
</evidence>
<dbReference type="Gene3D" id="2.60.120.380">
    <property type="match status" value="3"/>
</dbReference>